<dbReference type="PROSITE" id="PS01206">
    <property type="entry name" value="ASC"/>
    <property type="match status" value="1"/>
</dbReference>
<keyword evidence="5 13" id="KW-0812">Transmembrane</keyword>
<evidence type="ECO:0000256" key="10">
    <source>
        <dbReference type="ARBA" id="ARBA00023180"/>
    </source>
</evidence>
<dbReference type="Gene3D" id="2.60.470.10">
    <property type="entry name" value="Acid-sensing ion channels like domains"/>
    <property type="match status" value="1"/>
</dbReference>
<evidence type="ECO:0000256" key="3">
    <source>
        <dbReference type="ARBA" id="ARBA00022448"/>
    </source>
</evidence>
<sequence>MADPTFGNCYTFNFDRNKTKSSIRAGATHGLRVSVYVNASEYLPITESVGVRITIHDQDQFPFPDTFGYNAPTGFISSFGMKLSRMSRLPTPYGDCQDDETKNNYIYRGYRYSIEGCYRTCFQEMVVKECGCADPRFPAPPKTVHCEVFNSSARKCLEDQTTRLGHLHELSSEQAAVQCRCRQPCKQSVYTVSYSAANWPSQSINMSSIGQCPFKEVESCEEYFQENGAMIESEAYGLVKMMADFGGQLGLWSGVSFMTCVEFLFFFFELIIMVFKHHYYKQKFVEDGKEQNKK</sequence>
<name>A0A915EDK5_9BILA</name>
<evidence type="ECO:0000256" key="6">
    <source>
        <dbReference type="ARBA" id="ARBA00022989"/>
    </source>
</evidence>
<dbReference type="Pfam" id="PF00858">
    <property type="entry name" value="ASC"/>
    <property type="match status" value="1"/>
</dbReference>
<keyword evidence="3 13" id="KW-0813">Transport</keyword>
<comment type="similarity">
    <text evidence="2 13">Belongs to the amiloride-sensitive sodium channel (TC 1.A.6) family.</text>
</comment>
<evidence type="ECO:0000256" key="13">
    <source>
        <dbReference type="RuleBase" id="RU000679"/>
    </source>
</evidence>
<keyword evidence="8 13" id="KW-0406">Ion transport</keyword>
<dbReference type="InterPro" id="IPR020903">
    <property type="entry name" value="ENaC_CS"/>
</dbReference>
<keyword evidence="12 13" id="KW-0407">Ion channel</keyword>
<dbReference type="PANTHER" id="PTHR11690">
    <property type="entry name" value="AMILORIDE-SENSITIVE SODIUM CHANNEL-RELATED"/>
    <property type="match status" value="1"/>
</dbReference>
<dbReference type="PANTHER" id="PTHR11690:SF267">
    <property type="entry name" value="DEGENERIN MEC-10"/>
    <property type="match status" value="1"/>
</dbReference>
<keyword evidence="15" id="KW-1185">Reference proteome</keyword>
<dbReference type="WBParaSite" id="jg4737">
    <property type="protein sequence ID" value="jg4737"/>
    <property type="gene ID" value="jg4737"/>
</dbReference>
<reference evidence="16" key="1">
    <citation type="submission" date="2022-11" db="UniProtKB">
        <authorList>
            <consortium name="WormBaseParasite"/>
        </authorList>
    </citation>
    <scope>IDENTIFICATION</scope>
</reference>
<comment type="subcellular location">
    <subcellularLocation>
        <location evidence="1">Membrane</location>
        <topology evidence="1">Multi-pass membrane protein</topology>
    </subcellularLocation>
</comment>
<evidence type="ECO:0000256" key="5">
    <source>
        <dbReference type="ARBA" id="ARBA00022692"/>
    </source>
</evidence>
<evidence type="ECO:0000256" key="2">
    <source>
        <dbReference type="ARBA" id="ARBA00007193"/>
    </source>
</evidence>
<dbReference type="GO" id="GO:0015280">
    <property type="term" value="F:ligand-gated sodium channel activity"/>
    <property type="evidence" value="ECO:0007669"/>
    <property type="project" value="TreeGrafter"/>
</dbReference>
<keyword evidence="7" id="KW-0915">Sodium</keyword>
<keyword evidence="11 13" id="KW-0739">Sodium transport</keyword>
<dbReference type="InterPro" id="IPR001873">
    <property type="entry name" value="ENaC"/>
</dbReference>
<dbReference type="GO" id="GO:0005886">
    <property type="term" value="C:plasma membrane"/>
    <property type="evidence" value="ECO:0007669"/>
    <property type="project" value="TreeGrafter"/>
</dbReference>
<dbReference type="PRINTS" id="PR01078">
    <property type="entry name" value="AMINACHANNEL"/>
</dbReference>
<dbReference type="Gene3D" id="1.10.287.770">
    <property type="entry name" value="YojJ-like"/>
    <property type="match status" value="1"/>
</dbReference>
<evidence type="ECO:0000256" key="7">
    <source>
        <dbReference type="ARBA" id="ARBA00023053"/>
    </source>
</evidence>
<evidence type="ECO:0000256" key="8">
    <source>
        <dbReference type="ARBA" id="ARBA00023065"/>
    </source>
</evidence>
<keyword evidence="4 13" id="KW-0894">Sodium channel</keyword>
<keyword evidence="6 14" id="KW-1133">Transmembrane helix</keyword>
<evidence type="ECO:0000256" key="11">
    <source>
        <dbReference type="ARBA" id="ARBA00023201"/>
    </source>
</evidence>
<dbReference type="Proteomes" id="UP000887574">
    <property type="component" value="Unplaced"/>
</dbReference>
<evidence type="ECO:0000256" key="4">
    <source>
        <dbReference type="ARBA" id="ARBA00022461"/>
    </source>
</evidence>
<evidence type="ECO:0000313" key="15">
    <source>
        <dbReference type="Proteomes" id="UP000887574"/>
    </source>
</evidence>
<evidence type="ECO:0000256" key="14">
    <source>
        <dbReference type="SAM" id="Phobius"/>
    </source>
</evidence>
<feature type="transmembrane region" description="Helical" evidence="14">
    <location>
        <begin position="249"/>
        <end position="275"/>
    </location>
</feature>
<evidence type="ECO:0000256" key="1">
    <source>
        <dbReference type="ARBA" id="ARBA00004141"/>
    </source>
</evidence>
<proteinExistence type="inferred from homology"/>
<protein>
    <submittedName>
        <fullName evidence="16">Amiloride-sensitive sodium channel</fullName>
    </submittedName>
</protein>
<evidence type="ECO:0000256" key="9">
    <source>
        <dbReference type="ARBA" id="ARBA00023136"/>
    </source>
</evidence>
<evidence type="ECO:0000256" key="12">
    <source>
        <dbReference type="ARBA" id="ARBA00023303"/>
    </source>
</evidence>
<evidence type="ECO:0000313" key="16">
    <source>
        <dbReference type="WBParaSite" id="jg4737"/>
    </source>
</evidence>
<organism evidence="15 16">
    <name type="scientific">Ditylenchus dipsaci</name>
    <dbReference type="NCBI Taxonomy" id="166011"/>
    <lineage>
        <taxon>Eukaryota</taxon>
        <taxon>Metazoa</taxon>
        <taxon>Ecdysozoa</taxon>
        <taxon>Nematoda</taxon>
        <taxon>Chromadorea</taxon>
        <taxon>Rhabditida</taxon>
        <taxon>Tylenchina</taxon>
        <taxon>Tylenchomorpha</taxon>
        <taxon>Sphaerularioidea</taxon>
        <taxon>Anguinidae</taxon>
        <taxon>Anguininae</taxon>
        <taxon>Ditylenchus</taxon>
    </lineage>
</organism>
<keyword evidence="9 14" id="KW-0472">Membrane</keyword>
<dbReference type="AlphaFoldDB" id="A0A915EDK5"/>
<accession>A0A915EDK5</accession>
<keyword evidence="10" id="KW-0325">Glycoprotein</keyword>